<evidence type="ECO:0000259" key="1">
    <source>
        <dbReference type="PROSITE" id="PS51462"/>
    </source>
</evidence>
<evidence type="ECO:0000313" key="2">
    <source>
        <dbReference type="EMBL" id="KAF9781236.1"/>
    </source>
</evidence>
<dbReference type="EMBL" id="WIUZ02000014">
    <property type="protein sequence ID" value="KAF9781236.1"/>
    <property type="molecule type" value="Genomic_DNA"/>
</dbReference>
<dbReference type="OrthoDB" id="10261522at2759"/>
<dbReference type="AlphaFoldDB" id="A0A9P6H7P4"/>
<proteinExistence type="predicted"/>
<name>A0A9P6H7P4_9AGAM</name>
<dbReference type="PROSITE" id="PS51462">
    <property type="entry name" value="NUDIX"/>
    <property type="match status" value="1"/>
</dbReference>
<keyword evidence="3" id="KW-1185">Reference proteome</keyword>
<reference evidence="2" key="2">
    <citation type="submission" date="2020-11" db="EMBL/GenBank/DDBJ databases">
        <authorList>
            <consortium name="DOE Joint Genome Institute"/>
            <person name="Kuo A."/>
            <person name="Miyauchi S."/>
            <person name="Kiss E."/>
            <person name="Drula E."/>
            <person name="Kohler A."/>
            <person name="Sanchez-Garcia M."/>
            <person name="Andreopoulos B."/>
            <person name="Barry K.W."/>
            <person name="Bonito G."/>
            <person name="Buee M."/>
            <person name="Carver A."/>
            <person name="Chen C."/>
            <person name="Cichocki N."/>
            <person name="Clum A."/>
            <person name="Culley D."/>
            <person name="Crous P.W."/>
            <person name="Fauchery L."/>
            <person name="Girlanda M."/>
            <person name="Hayes R."/>
            <person name="Keri Z."/>
            <person name="Labutti K."/>
            <person name="Lipzen A."/>
            <person name="Lombard V."/>
            <person name="Magnuson J."/>
            <person name="Maillard F."/>
            <person name="Morin E."/>
            <person name="Murat C."/>
            <person name="Nolan M."/>
            <person name="Ohm R."/>
            <person name="Pangilinan J."/>
            <person name="Pereira M."/>
            <person name="Perotto S."/>
            <person name="Peter M."/>
            <person name="Riley R."/>
            <person name="Sitrit Y."/>
            <person name="Stielow B."/>
            <person name="Szollosi G."/>
            <person name="Zifcakova L."/>
            <person name="Stursova M."/>
            <person name="Spatafora J.W."/>
            <person name="Tedersoo L."/>
            <person name="Vaario L.-M."/>
            <person name="Yamada A."/>
            <person name="Yan M."/>
            <person name="Wang P."/>
            <person name="Xu J."/>
            <person name="Bruns T."/>
            <person name="Baldrian P."/>
            <person name="Vilgalys R."/>
            <person name="Henrissat B."/>
            <person name="Grigoriev I.V."/>
            <person name="Hibbett D."/>
            <person name="Nagy L.G."/>
            <person name="Martin F.M."/>
        </authorList>
    </citation>
    <scope>NUCLEOTIDE SEQUENCE</scope>
    <source>
        <strain evidence="2">UH-Tt-Lm1</strain>
    </source>
</reference>
<organism evidence="2 3">
    <name type="scientific">Thelephora terrestris</name>
    <dbReference type="NCBI Taxonomy" id="56493"/>
    <lineage>
        <taxon>Eukaryota</taxon>
        <taxon>Fungi</taxon>
        <taxon>Dikarya</taxon>
        <taxon>Basidiomycota</taxon>
        <taxon>Agaricomycotina</taxon>
        <taxon>Agaricomycetes</taxon>
        <taxon>Thelephorales</taxon>
        <taxon>Thelephoraceae</taxon>
        <taxon>Thelephora</taxon>
    </lineage>
</organism>
<sequence length="354" mass="39803">MASLLDVVRTCDNYVRDDEPLVPFSITPGSSIIGLLREEVVEALLSDNAKNQSEGTQEKWTPCVRPETNTIERICFAPHLSTREARSTAIKNLCEEWRDGGVLFQDVMGPRKWRNEVYPIYGNYLGPLAVKDPRLSYPHSDGLDPSVRAAGEANHVFDIERSAAALFGLITRGVHMTVYEKGDDGTIRIWVPTRAKTKQTWPGYLDNSVAGGTPSGMGNFESLVKESMEEASLEEDLVRKHARAVGVVSYFFRTSAGWLQPEIEFVYDLLLPKGDGSVSFEPKPLDGEVEKFELLPLNEAVKRMRAGLFKPNCAVVLIDFMIRHGFITSDNEGDFLDITTRIHRRFDFENYIPR</sequence>
<dbReference type="Gene3D" id="3.90.79.10">
    <property type="entry name" value="Nucleoside Triphosphate Pyrophosphohydrolase"/>
    <property type="match status" value="1"/>
</dbReference>
<evidence type="ECO:0000313" key="3">
    <source>
        <dbReference type="Proteomes" id="UP000736335"/>
    </source>
</evidence>
<dbReference type="PANTHER" id="PTHR13622">
    <property type="entry name" value="THIAMIN PYROPHOSPHOKINASE"/>
    <property type="match status" value="1"/>
</dbReference>
<dbReference type="PANTHER" id="PTHR13622:SF8">
    <property type="entry name" value="THIAMIN PYROPHOSPHOKINASE 1"/>
    <property type="match status" value="1"/>
</dbReference>
<dbReference type="CDD" id="cd03676">
    <property type="entry name" value="NUDIX_Tnr3_like"/>
    <property type="match status" value="1"/>
</dbReference>
<dbReference type="SUPFAM" id="SSF55811">
    <property type="entry name" value="Nudix"/>
    <property type="match status" value="1"/>
</dbReference>
<dbReference type="Proteomes" id="UP000736335">
    <property type="component" value="Unassembled WGS sequence"/>
</dbReference>
<reference evidence="2" key="1">
    <citation type="journal article" date="2020" name="Nat. Commun.">
        <title>Large-scale genome sequencing of mycorrhizal fungi provides insights into the early evolution of symbiotic traits.</title>
        <authorList>
            <person name="Miyauchi S."/>
            <person name="Kiss E."/>
            <person name="Kuo A."/>
            <person name="Drula E."/>
            <person name="Kohler A."/>
            <person name="Sanchez-Garcia M."/>
            <person name="Morin E."/>
            <person name="Andreopoulos B."/>
            <person name="Barry K.W."/>
            <person name="Bonito G."/>
            <person name="Buee M."/>
            <person name="Carver A."/>
            <person name="Chen C."/>
            <person name="Cichocki N."/>
            <person name="Clum A."/>
            <person name="Culley D."/>
            <person name="Crous P.W."/>
            <person name="Fauchery L."/>
            <person name="Girlanda M."/>
            <person name="Hayes R.D."/>
            <person name="Keri Z."/>
            <person name="LaButti K."/>
            <person name="Lipzen A."/>
            <person name="Lombard V."/>
            <person name="Magnuson J."/>
            <person name="Maillard F."/>
            <person name="Murat C."/>
            <person name="Nolan M."/>
            <person name="Ohm R.A."/>
            <person name="Pangilinan J."/>
            <person name="Pereira M.F."/>
            <person name="Perotto S."/>
            <person name="Peter M."/>
            <person name="Pfister S."/>
            <person name="Riley R."/>
            <person name="Sitrit Y."/>
            <person name="Stielow J.B."/>
            <person name="Szollosi G."/>
            <person name="Zifcakova L."/>
            <person name="Stursova M."/>
            <person name="Spatafora J.W."/>
            <person name="Tedersoo L."/>
            <person name="Vaario L.M."/>
            <person name="Yamada A."/>
            <person name="Yan M."/>
            <person name="Wang P."/>
            <person name="Xu J."/>
            <person name="Bruns T."/>
            <person name="Baldrian P."/>
            <person name="Vilgalys R."/>
            <person name="Dunand C."/>
            <person name="Henrissat B."/>
            <person name="Grigoriev I.V."/>
            <person name="Hibbett D."/>
            <person name="Nagy L.G."/>
            <person name="Martin F.M."/>
        </authorList>
    </citation>
    <scope>NUCLEOTIDE SEQUENCE</scope>
    <source>
        <strain evidence="2">UH-Tt-Lm1</strain>
    </source>
</reference>
<accession>A0A9P6H7P4</accession>
<dbReference type="InterPro" id="IPR000086">
    <property type="entry name" value="NUDIX_hydrolase_dom"/>
</dbReference>
<dbReference type="FunFam" id="3.90.79.10:FF:000019">
    <property type="entry name" value="Thiamin pyrophosphokinase, putative"/>
    <property type="match status" value="1"/>
</dbReference>
<feature type="domain" description="Nudix hydrolase" evidence="1">
    <location>
        <begin position="169"/>
        <end position="317"/>
    </location>
</feature>
<gene>
    <name evidence="2" type="ORF">BJ322DRAFT_1101257</name>
</gene>
<dbReference type="InterPro" id="IPR015797">
    <property type="entry name" value="NUDIX_hydrolase-like_dom_sf"/>
</dbReference>
<keyword evidence="2" id="KW-0378">Hydrolase</keyword>
<dbReference type="GO" id="GO:0044715">
    <property type="term" value="F:8-oxo-dGDP phosphatase activity"/>
    <property type="evidence" value="ECO:0007669"/>
    <property type="project" value="UniProtKB-ARBA"/>
</dbReference>
<comment type="caution">
    <text evidence="2">The sequence shown here is derived from an EMBL/GenBank/DDBJ whole genome shotgun (WGS) entry which is preliminary data.</text>
</comment>
<protein>
    <submittedName>
        <fullName evidence="2">NUDIX hydrolase domain-like protein</fullName>
    </submittedName>
</protein>